<proteinExistence type="predicted"/>
<feature type="transmembrane region" description="Helical" evidence="1">
    <location>
        <begin position="144"/>
        <end position="165"/>
    </location>
</feature>
<keyword evidence="3" id="KW-1185">Reference proteome</keyword>
<dbReference type="EMBL" id="RZYA01000018">
    <property type="protein sequence ID" value="RVU19292.1"/>
    <property type="molecule type" value="Genomic_DNA"/>
</dbReference>
<comment type="caution">
    <text evidence="2">The sequence shown here is derived from an EMBL/GenBank/DDBJ whole genome shotgun (WGS) entry which is preliminary data.</text>
</comment>
<accession>A0A3S2VRP1</accession>
<organism evidence="2 3">
    <name type="scientific">Streptomyces antnestii</name>
    <dbReference type="NCBI Taxonomy" id="2494256"/>
    <lineage>
        <taxon>Bacteria</taxon>
        <taxon>Bacillati</taxon>
        <taxon>Actinomycetota</taxon>
        <taxon>Actinomycetes</taxon>
        <taxon>Kitasatosporales</taxon>
        <taxon>Streptomycetaceae</taxon>
        <taxon>Streptomyces</taxon>
    </lineage>
</organism>
<feature type="transmembrane region" description="Helical" evidence="1">
    <location>
        <begin position="177"/>
        <end position="202"/>
    </location>
</feature>
<evidence type="ECO:0000313" key="3">
    <source>
        <dbReference type="Proteomes" id="UP000283128"/>
    </source>
</evidence>
<sequence length="457" mass="48910">MTALLDRPATDAPPGPSRAPHPFRVELLRGLAPWAGLALFLTLAWALIAKSATWQGSWSETTVALRMAGVMLGGPLALAAGCWQGARERRRRTDELRASTARGPLAQFMTAALPLALWVLAVYAATVGAALLACAPYASPGGLAPTVFLSTGAVLVACTLTGHVVGARLPWRLTAPVLAVAAFGTFGLSMNASGVAGLLGPIPEYAPDFELLAWWHPLLTAGWFLSLASTAVLAHAACRRWSALITLAAAATTALVLSGTGDTMTHRDPRAGQQVCTTTTTPQICVNATRAALLPEVTKALSGLTDRLKGVGNLPARFEDLPRRSHADEAELPTLTPYGWTVVRGKIADHDRYAWEAAMQMVEADCANPQAPGRVEIADRAVVRYLAPTDPQDSMREHRFESARAADDQAELRRLTAEQKAYDHLRTMSTADRRAWLTRYFAPADRCARTESEVPAL</sequence>
<keyword evidence="1" id="KW-0472">Membrane</keyword>
<keyword evidence="1" id="KW-0812">Transmembrane</keyword>
<evidence type="ECO:0000313" key="2">
    <source>
        <dbReference type="EMBL" id="RVU19292.1"/>
    </source>
</evidence>
<feature type="transmembrane region" description="Helical" evidence="1">
    <location>
        <begin position="27"/>
        <end position="48"/>
    </location>
</feature>
<dbReference type="AlphaFoldDB" id="A0A3S2VRP1"/>
<dbReference type="Proteomes" id="UP000283128">
    <property type="component" value="Unassembled WGS sequence"/>
</dbReference>
<protein>
    <submittedName>
        <fullName evidence="2">Uncharacterized protein</fullName>
    </submittedName>
</protein>
<evidence type="ECO:0000256" key="1">
    <source>
        <dbReference type="SAM" id="Phobius"/>
    </source>
</evidence>
<keyword evidence="1" id="KW-1133">Transmembrane helix</keyword>
<dbReference type="OrthoDB" id="4119894at2"/>
<dbReference type="RefSeq" id="WP_127831571.1">
    <property type="nucleotide sequence ID" value="NZ_RZYA01000018.1"/>
</dbReference>
<feature type="transmembrane region" description="Helical" evidence="1">
    <location>
        <begin position="214"/>
        <end position="234"/>
    </location>
</feature>
<feature type="transmembrane region" description="Helical" evidence="1">
    <location>
        <begin position="115"/>
        <end position="138"/>
    </location>
</feature>
<gene>
    <name evidence="2" type="ORF">EOT10_30390</name>
</gene>
<feature type="transmembrane region" description="Helical" evidence="1">
    <location>
        <begin position="241"/>
        <end position="260"/>
    </location>
</feature>
<reference evidence="2 3" key="1">
    <citation type="submission" date="2019-01" db="EMBL/GenBank/DDBJ databases">
        <title>Genome sequences of Streptomyces and Rhizobium isolates collected from root and soil.</title>
        <authorList>
            <person name="Chhettri S."/>
            <person name="Sevigny J.L."/>
            <person name="Sen A."/>
            <person name="Ennis N."/>
            <person name="Tisa L."/>
        </authorList>
    </citation>
    <scope>NUCLEOTIDE SEQUENCE [LARGE SCALE GENOMIC DNA]</scope>
    <source>
        <strain evidence="2 3">San01</strain>
    </source>
</reference>
<feature type="transmembrane region" description="Helical" evidence="1">
    <location>
        <begin position="63"/>
        <end position="83"/>
    </location>
</feature>
<name>A0A3S2VRP1_9ACTN</name>